<keyword evidence="4" id="KW-0812">Transmembrane</keyword>
<evidence type="ECO:0000259" key="5">
    <source>
        <dbReference type="PROSITE" id="PS50111"/>
    </source>
</evidence>
<evidence type="ECO:0000256" key="4">
    <source>
        <dbReference type="SAM" id="Phobius"/>
    </source>
</evidence>
<gene>
    <name evidence="6" type="ORF">PSQ39_10590</name>
</gene>
<sequence length="374" mass="40248">MLLGGSLLAALSWTAAWWLGLGWLSTLSAVALILLALAQSLLRLRPASSHPASGTAANPAQLVVQRVSQGVQRWSLHIESAQTQMRQGTDELLQGFIAILDQLDRITQSPADAAHANPNDQAHTLAACESELRDLVGQFSAFVQSRDRMLATVVSLNQSSAGLRGMAEDVAMIARQTNLLSVNATIEAARAGASGRGFAVVAAEVRRLSSASGDTGKRIGDQVEAFSAQVQQTLNDTASRAETDTRLVKASQDTINTVVERVTSTVAVLNHRADQLGESSQAVRALVEQMMMSFQFQDRVQQILEQVTQSMQRGSQRLSEGLPQGHWPDEAEWEALLSAGYTTAEQRQLRVERSGDRNSATAKADASPESATFF</sequence>
<accession>A0ABT5MES3</accession>
<organism evidence="6 7">
    <name type="scientific">Curvibacter microcysteis</name>
    <dbReference type="NCBI Taxonomy" id="3026419"/>
    <lineage>
        <taxon>Bacteria</taxon>
        <taxon>Pseudomonadati</taxon>
        <taxon>Pseudomonadota</taxon>
        <taxon>Betaproteobacteria</taxon>
        <taxon>Burkholderiales</taxon>
        <taxon>Comamonadaceae</taxon>
        <taxon>Curvibacter</taxon>
    </lineage>
</organism>
<dbReference type="PANTHER" id="PTHR32089">
    <property type="entry name" value="METHYL-ACCEPTING CHEMOTAXIS PROTEIN MCPB"/>
    <property type="match status" value="1"/>
</dbReference>
<dbReference type="PANTHER" id="PTHR32089:SF112">
    <property type="entry name" value="LYSOZYME-LIKE PROTEIN-RELATED"/>
    <property type="match status" value="1"/>
</dbReference>
<dbReference type="PROSITE" id="PS50111">
    <property type="entry name" value="CHEMOTAXIS_TRANSDUC_2"/>
    <property type="match status" value="1"/>
</dbReference>
<feature type="transmembrane region" description="Helical" evidence="4">
    <location>
        <begin position="15"/>
        <end position="38"/>
    </location>
</feature>
<comment type="caution">
    <text evidence="6">The sequence shown here is derived from an EMBL/GenBank/DDBJ whole genome shotgun (WGS) entry which is preliminary data.</text>
</comment>
<feature type="domain" description="Methyl-accepting transducer" evidence="5">
    <location>
        <begin position="63"/>
        <end position="298"/>
    </location>
</feature>
<dbReference type="EMBL" id="JAQSIO010000003">
    <property type="protein sequence ID" value="MDD0815078.1"/>
    <property type="molecule type" value="Genomic_DNA"/>
</dbReference>
<keyword evidence="7" id="KW-1185">Reference proteome</keyword>
<keyword evidence="1 2" id="KW-0807">Transducer</keyword>
<dbReference type="SUPFAM" id="SSF58104">
    <property type="entry name" value="Methyl-accepting chemotaxis protein (MCP) signaling domain"/>
    <property type="match status" value="1"/>
</dbReference>
<dbReference type="InterPro" id="IPR004089">
    <property type="entry name" value="MCPsignal_dom"/>
</dbReference>
<dbReference type="SMART" id="SM00283">
    <property type="entry name" value="MA"/>
    <property type="match status" value="1"/>
</dbReference>
<dbReference type="Pfam" id="PF00015">
    <property type="entry name" value="MCPsignal"/>
    <property type="match status" value="1"/>
</dbReference>
<feature type="compositionally biased region" description="Basic and acidic residues" evidence="3">
    <location>
        <begin position="347"/>
        <end position="356"/>
    </location>
</feature>
<dbReference type="Proteomes" id="UP001528672">
    <property type="component" value="Unassembled WGS sequence"/>
</dbReference>
<evidence type="ECO:0000256" key="3">
    <source>
        <dbReference type="SAM" id="MobiDB-lite"/>
    </source>
</evidence>
<name>A0ABT5MES3_9BURK</name>
<evidence type="ECO:0000256" key="2">
    <source>
        <dbReference type="PROSITE-ProRule" id="PRU00284"/>
    </source>
</evidence>
<protein>
    <submittedName>
        <fullName evidence="6">Methyl-accepting chemotaxis protein</fullName>
    </submittedName>
</protein>
<keyword evidence="4" id="KW-0472">Membrane</keyword>
<proteinExistence type="predicted"/>
<evidence type="ECO:0000313" key="6">
    <source>
        <dbReference type="EMBL" id="MDD0815078.1"/>
    </source>
</evidence>
<dbReference type="RefSeq" id="WP_273926739.1">
    <property type="nucleotide sequence ID" value="NZ_JAQSIO010000003.1"/>
</dbReference>
<dbReference type="Gene3D" id="1.10.287.950">
    <property type="entry name" value="Methyl-accepting chemotaxis protein"/>
    <property type="match status" value="1"/>
</dbReference>
<evidence type="ECO:0000313" key="7">
    <source>
        <dbReference type="Proteomes" id="UP001528672"/>
    </source>
</evidence>
<feature type="region of interest" description="Disordered" evidence="3">
    <location>
        <begin position="347"/>
        <end position="374"/>
    </location>
</feature>
<reference evidence="6 7" key="1">
    <citation type="submission" date="2023-02" db="EMBL/GenBank/DDBJ databases">
        <title>Bacterial whole genome sequence for Curvibacter sp. HBC28.</title>
        <authorList>
            <person name="Le V."/>
            <person name="Ko S.-R."/>
            <person name="Ahn C.-Y."/>
            <person name="Oh H.-M."/>
        </authorList>
    </citation>
    <scope>NUCLEOTIDE SEQUENCE [LARGE SCALE GENOMIC DNA]</scope>
    <source>
        <strain evidence="6 7">HBC28</strain>
    </source>
</reference>
<keyword evidence="4" id="KW-1133">Transmembrane helix</keyword>
<evidence type="ECO:0000256" key="1">
    <source>
        <dbReference type="ARBA" id="ARBA00023224"/>
    </source>
</evidence>